<dbReference type="PANTHER" id="PTHR33477">
    <property type="entry name" value="P-LOOP NTPASE DOMAIN-CONTAINING PROTEIN LPA1 HOMOLOG 1"/>
    <property type="match status" value="1"/>
</dbReference>
<evidence type="ECO:0000313" key="4">
    <source>
        <dbReference type="EMBL" id="OZJ05292.1"/>
    </source>
</evidence>
<dbReference type="SUPFAM" id="SSF52540">
    <property type="entry name" value="P-loop containing nucleoside triphosphate hydrolases"/>
    <property type="match status" value="1"/>
</dbReference>
<sequence>MTKVIPVRHVILNHCNAQEHVQLYSLHDLKSFLVFIGCKEQHASRVAVLVCDQFAKTANHPVGLADFLAAIQQTLLQFKYNKTPSDLSVGWKIKSHQQSVVILLGGTSGCGKSTLASLLAQRIGINTVLSTDNVRQLLRNYYSKEVHPVLWASSYHCSEGLYTGSDDEQGVITGFEEQSNLVCGRINDIIDNYNARRESLIIEGVHLSIDNMRNLANRHQNCIPFLIHISNQAKHTERFAIRGKYMTLEPRKNKYVKYFKNIRLIQEHLGLEADEWQIPKVDNTNVDRSLAILHLTLISVLSILEANPSKSLVDVDGRFTLLNSEFMKVHREMWSSKKMLRRIKENASHPLRIDALQPSWPGEDDNDGPEIINLDHVAWGSLAS</sequence>
<dbReference type="GO" id="GO:0005524">
    <property type="term" value="F:ATP binding"/>
    <property type="evidence" value="ECO:0007669"/>
    <property type="project" value="UniProtKB-KW"/>
</dbReference>
<dbReference type="PANTHER" id="PTHR33477:SF3">
    <property type="entry name" value="P-LOOP NTPASE DOMAIN-CONTAINING PROTEIN LPA1 HOMOLOG 1"/>
    <property type="match status" value="1"/>
</dbReference>
<name>A0A261Y3Y6_9FUNG</name>
<dbReference type="Pfam" id="PF06414">
    <property type="entry name" value="Zeta_toxin"/>
    <property type="match status" value="1"/>
</dbReference>
<evidence type="ECO:0000313" key="5">
    <source>
        <dbReference type="Proteomes" id="UP000242875"/>
    </source>
</evidence>
<dbReference type="Gene3D" id="3.40.50.300">
    <property type="entry name" value="P-loop containing nucleotide triphosphate hydrolases"/>
    <property type="match status" value="1"/>
</dbReference>
<feature type="domain" description="Zeta toxin" evidence="3">
    <location>
        <begin position="94"/>
        <end position="145"/>
    </location>
</feature>
<comment type="caution">
    <text evidence="4">The sequence shown here is derived from an EMBL/GenBank/DDBJ whole genome shotgun (WGS) entry which is preliminary data.</text>
</comment>
<dbReference type="OrthoDB" id="10263927at2759"/>
<evidence type="ECO:0000256" key="2">
    <source>
        <dbReference type="ARBA" id="ARBA00022840"/>
    </source>
</evidence>
<proteinExistence type="predicted"/>
<gene>
    <name evidence="4" type="ORF">BZG36_01951</name>
</gene>
<keyword evidence="1" id="KW-0547">Nucleotide-binding</keyword>
<evidence type="ECO:0000256" key="1">
    <source>
        <dbReference type="ARBA" id="ARBA00022741"/>
    </source>
</evidence>
<dbReference type="InterPro" id="IPR010488">
    <property type="entry name" value="Zeta_toxin_domain"/>
</dbReference>
<reference evidence="4 5" key="1">
    <citation type="journal article" date="2017" name="Mycologia">
        <title>Bifiguratus adelaidae, gen. et sp. nov., a new member of Mucoromycotina in endophytic and soil-dwelling habitats.</title>
        <authorList>
            <person name="Torres-Cruz T.J."/>
            <person name="Billingsley Tobias T.L."/>
            <person name="Almatruk M."/>
            <person name="Hesse C."/>
            <person name="Kuske C.R."/>
            <person name="Desiro A."/>
            <person name="Benucci G.M."/>
            <person name="Bonito G."/>
            <person name="Stajich J.E."/>
            <person name="Dunlap C."/>
            <person name="Arnold A.E."/>
            <person name="Porras-Alfaro A."/>
        </authorList>
    </citation>
    <scope>NUCLEOTIDE SEQUENCE [LARGE SCALE GENOMIC DNA]</scope>
    <source>
        <strain evidence="4 5">AZ0501</strain>
    </source>
</reference>
<keyword evidence="5" id="KW-1185">Reference proteome</keyword>
<organism evidence="4 5">
    <name type="scientific">Bifiguratus adelaidae</name>
    <dbReference type="NCBI Taxonomy" id="1938954"/>
    <lineage>
        <taxon>Eukaryota</taxon>
        <taxon>Fungi</taxon>
        <taxon>Fungi incertae sedis</taxon>
        <taxon>Mucoromycota</taxon>
        <taxon>Mucoromycotina</taxon>
        <taxon>Endogonomycetes</taxon>
        <taxon>Endogonales</taxon>
        <taxon>Endogonales incertae sedis</taxon>
        <taxon>Bifiguratus</taxon>
    </lineage>
</organism>
<dbReference type="EMBL" id="MVBO01000018">
    <property type="protein sequence ID" value="OZJ05292.1"/>
    <property type="molecule type" value="Genomic_DNA"/>
</dbReference>
<dbReference type="GO" id="GO:0016301">
    <property type="term" value="F:kinase activity"/>
    <property type="evidence" value="ECO:0007669"/>
    <property type="project" value="InterPro"/>
</dbReference>
<dbReference type="AlphaFoldDB" id="A0A261Y3Y6"/>
<accession>A0A261Y3Y6</accession>
<dbReference type="InterPro" id="IPR027417">
    <property type="entry name" value="P-loop_NTPase"/>
</dbReference>
<evidence type="ECO:0000259" key="3">
    <source>
        <dbReference type="Pfam" id="PF06414"/>
    </source>
</evidence>
<protein>
    <recommendedName>
        <fullName evidence="3">Zeta toxin domain-containing protein</fullName>
    </recommendedName>
</protein>
<dbReference type="Proteomes" id="UP000242875">
    <property type="component" value="Unassembled WGS sequence"/>
</dbReference>
<keyword evidence="2" id="KW-0067">ATP-binding</keyword>